<dbReference type="EMBL" id="CADCXU010033940">
    <property type="protein sequence ID" value="CAB0019357.1"/>
    <property type="molecule type" value="Genomic_DNA"/>
</dbReference>
<protein>
    <submittedName>
        <fullName evidence="2">Uncharacterized protein</fullName>
    </submittedName>
</protein>
<keyword evidence="3" id="KW-1185">Reference proteome</keyword>
<gene>
    <name evidence="2" type="ORF">NTEN_LOCUS23069</name>
</gene>
<dbReference type="Proteomes" id="UP000479000">
    <property type="component" value="Unassembled WGS sequence"/>
</dbReference>
<proteinExistence type="predicted"/>
<evidence type="ECO:0000313" key="3">
    <source>
        <dbReference type="Proteomes" id="UP000479000"/>
    </source>
</evidence>
<reference evidence="2 3" key="1">
    <citation type="submission" date="2020-02" db="EMBL/GenBank/DDBJ databases">
        <authorList>
            <person name="Ferguson B K."/>
        </authorList>
    </citation>
    <scope>NUCLEOTIDE SEQUENCE [LARGE SCALE GENOMIC DNA]</scope>
</reference>
<feature type="compositionally biased region" description="Polar residues" evidence="1">
    <location>
        <begin position="228"/>
        <end position="245"/>
    </location>
</feature>
<name>A0A6H5HN82_9HEMI</name>
<evidence type="ECO:0000256" key="1">
    <source>
        <dbReference type="SAM" id="MobiDB-lite"/>
    </source>
</evidence>
<feature type="region of interest" description="Disordered" evidence="1">
    <location>
        <begin position="225"/>
        <end position="245"/>
    </location>
</feature>
<accession>A0A6H5HN82</accession>
<sequence length="332" mass="36998">MIRLSINPVVYLKQFPSNSPTEESIALDVTASVGNQTSINGRNGRATFFTPAARYFFFSHFWVFIKIHEHAQMWHFKEHKITGSFMRSQATGQEHAHAGLDRPIHKSNALLSPALCLSSTGVRGHSAATALLFLSPSAGGHAKKETGMRERYRLGTVFITREGSEIGMITGRRSVRGLLDERLNPQRDGTAKDSLKHSTIEFYSAGSFSRRWVCSTEAIASLIRSPARSRTTNPPRRLSAAQTGGSTDARLLYDSAERLLNAFTSIMRQGNGHKDRSDTRHTRITSEKEKTIKEKIVRTRHLASEHVEAQAFIFVPAFCNIGRTDITISIRS</sequence>
<organism evidence="2 3">
    <name type="scientific">Nesidiocoris tenuis</name>
    <dbReference type="NCBI Taxonomy" id="355587"/>
    <lineage>
        <taxon>Eukaryota</taxon>
        <taxon>Metazoa</taxon>
        <taxon>Ecdysozoa</taxon>
        <taxon>Arthropoda</taxon>
        <taxon>Hexapoda</taxon>
        <taxon>Insecta</taxon>
        <taxon>Pterygota</taxon>
        <taxon>Neoptera</taxon>
        <taxon>Paraneoptera</taxon>
        <taxon>Hemiptera</taxon>
        <taxon>Heteroptera</taxon>
        <taxon>Panheteroptera</taxon>
        <taxon>Cimicomorpha</taxon>
        <taxon>Miridae</taxon>
        <taxon>Dicyphina</taxon>
        <taxon>Nesidiocoris</taxon>
    </lineage>
</organism>
<evidence type="ECO:0000313" key="2">
    <source>
        <dbReference type="EMBL" id="CAB0019357.1"/>
    </source>
</evidence>
<dbReference type="AlphaFoldDB" id="A0A6H5HN82"/>